<keyword evidence="1" id="KW-0812">Transmembrane</keyword>
<evidence type="ECO:0000313" key="3">
    <source>
        <dbReference type="Proteomes" id="UP000475582"/>
    </source>
</evidence>
<comment type="caution">
    <text evidence="2">The sequence shown here is derived from an EMBL/GenBank/DDBJ whole genome shotgun (WGS) entry which is preliminary data.</text>
</comment>
<gene>
    <name evidence="2" type="ORF">GM676_12360</name>
</gene>
<dbReference type="Proteomes" id="UP000475582">
    <property type="component" value="Unassembled WGS sequence"/>
</dbReference>
<proteinExistence type="predicted"/>
<reference evidence="2 3" key="1">
    <citation type="submission" date="2019-11" db="EMBL/GenBank/DDBJ databases">
        <title>Type strains purchased from KCTC, JCM and DSMZ.</title>
        <authorList>
            <person name="Lu H."/>
        </authorList>
    </citation>
    <scope>NUCLEOTIDE SEQUENCE [LARGE SCALE GENOMIC DNA]</scope>
    <source>
        <strain evidence="2 3">KCTC 22382</strain>
    </source>
</reference>
<evidence type="ECO:0000313" key="2">
    <source>
        <dbReference type="EMBL" id="MTV38372.1"/>
    </source>
</evidence>
<dbReference type="EMBL" id="WNKY01000011">
    <property type="protein sequence ID" value="MTV38372.1"/>
    <property type="molecule type" value="Genomic_DNA"/>
</dbReference>
<protein>
    <submittedName>
        <fullName evidence="2">Uncharacterized protein</fullName>
    </submittedName>
</protein>
<name>A0A6L6PHC2_9BURK</name>
<feature type="transmembrane region" description="Helical" evidence="1">
    <location>
        <begin position="29"/>
        <end position="51"/>
    </location>
</feature>
<keyword evidence="1" id="KW-1133">Transmembrane helix</keyword>
<evidence type="ECO:0000256" key="1">
    <source>
        <dbReference type="SAM" id="Phobius"/>
    </source>
</evidence>
<dbReference type="RefSeq" id="WP_155463879.1">
    <property type="nucleotide sequence ID" value="NZ_WNKY01000011.1"/>
</dbReference>
<dbReference type="AlphaFoldDB" id="A0A6L6PHC2"/>
<feature type="transmembrane region" description="Helical" evidence="1">
    <location>
        <begin position="57"/>
        <end position="75"/>
    </location>
</feature>
<keyword evidence="3" id="KW-1185">Reference proteome</keyword>
<keyword evidence="1" id="KW-0472">Membrane</keyword>
<accession>A0A6L6PHC2</accession>
<organism evidence="2 3">
    <name type="scientific">Duganella radicis</name>
    <dbReference type="NCBI Taxonomy" id="551988"/>
    <lineage>
        <taxon>Bacteria</taxon>
        <taxon>Pseudomonadati</taxon>
        <taxon>Pseudomonadota</taxon>
        <taxon>Betaproteobacteria</taxon>
        <taxon>Burkholderiales</taxon>
        <taxon>Oxalobacteraceae</taxon>
        <taxon>Telluria group</taxon>
        <taxon>Duganella</taxon>
    </lineage>
</organism>
<sequence length="83" mass="8960">MAVRHVNADNAQDDSVLYRWQKYLAKPTPACTIAASAGSLLLVGLIAWINILAGPEIQLFVFYLLPVLGITLYLGRQTGVAAC</sequence>